<keyword evidence="2" id="KW-1185">Reference proteome</keyword>
<dbReference type="EMBL" id="FNAN01000011">
    <property type="protein sequence ID" value="SDF61942.1"/>
    <property type="molecule type" value="Genomic_DNA"/>
</dbReference>
<gene>
    <name evidence="1" type="ORF">SAMN04487996_111294</name>
</gene>
<evidence type="ECO:0000313" key="2">
    <source>
        <dbReference type="Proteomes" id="UP000198748"/>
    </source>
</evidence>
<evidence type="ECO:0000313" key="1">
    <source>
        <dbReference type="EMBL" id="SDF61942.1"/>
    </source>
</evidence>
<protein>
    <submittedName>
        <fullName evidence="1">Uncharacterized protein</fullName>
    </submittedName>
</protein>
<dbReference type="AlphaFoldDB" id="A0A1G7MJN3"/>
<sequence length="83" mass="8591">MLFETLLSSPGMTDQVKLELKVSRQTALLLTTAVKAGLSAAKNENSLLSFAEASASAELNGVLDAILEKAGLTQTSKKLAALG</sequence>
<name>A0A1G7MJN3_9BACT</name>
<proteinExistence type="predicted"/>
<reference evidence="2" key="1">
    <citation type="submission" date="2016-10" db="EMBL/GenBank/DDBJ databases">
        <authorList>
            <person name="Varghese N."/>
            <person name="Submissions S."/>
        </authorList>
    </citation>
    <scope>NUCLEOTIDE SEQUENCE [LARGE SCALE GENOMIC DNA]</scope>
    <source>
        <strain evidence="2">DSM 25329</strain>
    </source>
</reference>
<organism evidence="1 2">
    <name type="scientific">Dyadobacter soli</name>
    <dbReference type="NCBI Taxonomy" id="659014"/>
    <lineage>
        <taxon>Bacteria</taxon>
        <taxon>Pseudomonadati</taxon>
        <taxon>Bacteroidota</taxon>
        <taxon>Cytophagia</taxon>
        <taxon>Cytophagales</taxon>
        <taxon>Spirosomataceae</taxon>
        <taxon>Dyadobacter</taxon>
    </lineage>
</organism>
<accession>A0A1G7MJN3</accession>
<dbReference type="Proteomes" id="UP000198748">
    <property type="component" value="Unassembled WGS sequence"/>
</dbReference>